<dbReference type="EMBL" id="MF663761">
    <property type="protein sequence ID" value="ATI16461.1"/>
    <property type="molecule type" value="Genomic_DNA"/>
</dbReference>
<evidence type="ECO:0008006" key="3">
    <source>
        <dbReference type="Google" id="ProtNLM"/>
    </source>
</evidence>
<name>A0A291LBG0_9CAUD</name>
<gene>
    <name evidence="1" type="ORF">kpv79_08</name>
</gene>
<sequence length="65" mass="7528">MNYKYVKAVMLRNNDRIIDVDGVITVTNFKMNFHEDIVTFTATKEDGSVSERWVAMDRLVNKVTS</sequence>
<reference evidence="1 2" key="1">
    <citation type="submission" date="2017-08" db="EMBL/GenBank/DDBJ databases">
        <title>Complete genome sequence of Klebsiella pneumoniae phage vB_KpnM_KpV79.</title>
        <authorList>
            <person name="Komisarova E.V."/>
            <person name="Krasilnikova V.M."/>
            <person name="Myakinina V.P."/>
            <person name="Kislichkina A.A."/>
            <person name="Bogun A.G."/>
            <person name="Volozhantsev N.V."/>
        </authorList>
    </citation>
    <scope>NUCLEOTIDE SEQUENCE [LARGE SCALE GENOMIC DNA]</scope>
</reference>
<dbReference type="Proteomes" id="UP000230794">
    <property type="component" value="Segment"/>
</dbReference>
<organism evidence="1 2">
    <name type="scientific">Klebsiella phage vB_KpnM_KpV79</name>
    <dbReference type="NCBI Taxonomy" id="2041212"/>
    <lineage>
        <taxon>Viruses</taxon>
        <taxon>Duplodnaviria</taxon>
        <taxon>Heunggongvirae</taxon>
        <taxon>Uroviricota</taxon>
        <taxon>Caudoviricetes</taxon>
        <taxon>Jameshumphriesvirinae</taxon>
        <taxon>Sircambvirus</taxon>
        <taxon>Sircambvirus KpV79</taxon>
        <taxon>Jedunavirus KpV52</taxon>
    </lineage>
</organism>
<evidence type="ECO:0000313" key="1">
    <source>
        <dbReference type="EMBL" id="ATI16461.1"/>
    </source>
</evidence>
<dbReference type="OrthoDB" id="24561at10239"/>
<evidence type="ECO:0000313" key="2">
    <source>
        <dbReference type="Proteomes" id="UP000230794"/>
    </source>
</evidence>
<keyword evidence="2" id="KW-1185">Reference proteome</keyword>
<proteinExistence type="predicted"/>
<accession>A0A291LBG0</accession>
<protein>
    <recommendedName>
        <fullName evidence="3">Outer membrane adhesin like protein</fullName>
    </recommendedName>
</protein>